<dbReference type="Pfam" id="PF21788">
    <property type="entry name" value="TNP-like_GBD"/>
    <property type="match status" value="1"/>
</dbReference>
<dbReference type="EMBL" id="CAVLGL010000094">
    <property type="protein sequence ID" value="CAK1597277.1"/>
    <property type="molecule type" value="Genomic_DNA"/>
</dbReference>
<dbReference type="Pfam" id="PF21789">
    <property type="entry name" value="TNP-like_RNaseH_C"/>
    <property type="match status" value="1"/>
</dbReference>
<protein>
    <recommendedName>
        <fullName evidence="6">Transposase</fullName>
    </recommendedName>
</protein>
<dbReference type="Proteomes" id="UP001314205">
    <property type="component" value="Unassembled WGS sequence"/>
</dbReference>
<dbReference type="InterPro" id="IPR048366">
    <property type="entry name" value="TNP-like_GBD"/>
</dbReference>
<proteinExistence type="predicted"/>
<organism evidence="4 5">
    <name type="scientific">Parnassius mnemosyne</name>
    <name type="common">clouded apollo</name>
    <dbReference type="NCBI Taxonomy" id="213953"/>
    <lineage>
        <taxon>Eukaryota</taxon>
        <taxon>Metazoa</taxon>
        <taxon>Ecdysozoa</taxon>
        <taxon>Arthropoda</taxon>
        <taxon>Hexapoda</taxon>
        <taxon>Insecta</taxon>
        <taxon>Pterygota</taxon>
        <taxon>Neoptera</taxon>
        <taxon>Endopterygota</taxon>
        <taxon>Lepidoptera</taxon>
        <taxon>Glossata</taxon>
        <taxon>Ditrysia</taxon>
        <taxon>Papilionoidea</taxon>
        <taxon>Papilionidae</taxon>
        <taxon>Parnassiinae</taxon>
        <taxon>Parnassini</taxon>
        <taxon>Parnassius</taxon>
        <taxon>Driopa</taxon>
    </lineage>
</organism>
<evidence type="ECO:0000313" key="5">
    <source>
        <dbReference type="Proteomes" id="UP001314205"/>
    </source>
</evidence>
<evidence type="ECO:0000259" key="3">
    <source>
        <dbReference type="Pfam" id="PF21789"/>
    </source>
</evidence>
<dbReference type="AlphaFoldDB" id="A0AAV1LSY5"/>
<reference evidence="4 5" key="1">
    <citation type="submission" date="2023-11" db="EMBL/GenBank/DDBJ databases">
        <authorList>
            <person name="Hedman E."/>
            <person name="Englund M."/>
            <person name="Stromberg M."/>
            <person name="Nyberg Akerstrom W."/>
            <person name="Nylinder S."/>
            <person name="Jareborg N."/>
            <person name="Kallberg Y."/>
            <person name="Kronander E."/>
        </authorList>
    </citation>
    <scope>NUCLEOTIDE SEQUENCE [LARGE SCALE GENOMIC DNA]</scope>
</reference>
<dbReference type="Pfam" id="PF21787">
    <property type="entry name" value="TNP-like_RNaseH_N"/>
    <property type="match status" value="1"/>
</dbReference>
<feature type="domain" description="Transposable element P transposase-like RNase H C-terminal" evidence="3">
    <location>
        <begin position="500"/>
        <end position="532"/>
    </location>
</feature>
<gene>
    <name evidence="4" type="ORF">PARMNEM_LOCUS16528</name>
</gene>
<keyword evidence="5" id="KW-1185">Reference proteome</keyword>
<dbReference type="InterPro" id="IPR048367">
    <property type="entry name" value="TNP-like_RNaseH_C"/>
</dbReference>
<sequence length="762" mass="88050">MLKKTNKNLKFSGSVRTLTYNYVQIKPFATKIKYLQSEISRLKNRGQSFKARLANAAKLSKETVFQQVVKNMRKPAQLFVHMQMQCLKKPKGRRFTMDEKILALSMYKKSPKAYSLLYKYFTLPSSKAMKRLLSQIKLCPGINPILFEKIKKTVLEKDTPDRLCSLIFDEMSLTPQIFYNNQKDAFEGFATSQVTKFADHALVFMVKGLKQNFKQPVAYYFTNSLQKNELKPLIKCVITEVQKSGLILINTVCDQSSVNVGAITDLVHDTRARFLRLDKEWRHDVFTINGHDIIPLYDVPHLLKGIRNNLLSKDMMYKSNNENKIVKWQYYQQVYTADKSHGELRLLNKITEEHIVPEKINKMRVKSATQVFSHSVAVVTDHLIARGDLPVECKQLIEITLLLDNLFDSLNGSTFSIPNGKIYKGPIKRHSPHHQLWLKAKEILKTVKFIQKKVTGNKVCLVETTIPSVTNFIKTINGMEVICKVLFDKYGYDTVLTRNFNQDPVENFFGNIRSYGARNIAPNTISFEGAFKALLLNNYNLPQSKKSNCEEDMNECLQGLHFFLNEKQSNTVDSDVPTEDKIILNDNLLLNYSLQADAGQRNYVCGWVLTKCLKKVVKSCKYCRQNLTDSNNQNASNSFIKVKEYNKKKWLCYPNEALQNCFHDLQNITESFLKKDVSKCNIKKQIKSIADVLVEYPFDCCRHKETLIEYFTDVSINIILHSWCRSINRILSGKLTYVDGEDDVKIAAQTYYNKHRHYKNKR</sequence>
<accession>A0AAV1LSY5</accession>
<evidence type="ECO:0008006" key="6">
    <source>
        <dbReference type="Google" id="ProtNLM"/>
    </source>
</evidence>
<dbReference type="PANTHER" id="PTHR47577">
    <property type="entry name" value="THAP DOMAIN-CONTAINING PROTEIN 6"/>
    <property type="match status" value="1"/>
</dbReference>
<dbReference type="InterPro" id="IPR048365">
    <property type="entry name" value="TNP-like_RNaseH_N"/>
</dbReference>
<evidence type="ECO:0000259" key="1">
    <source>
        <dbReference type="Pfam" id="PF21787"/>
    </source>
</evidence>
<evidence type="ECO:0000313" key="4">
    <source>
        <dbReference type="EMBL" id="CAK1597277.1"/>
    </source>
</evidence>
<comment type="caution">
    <text evidence="4">The sequence shown here is derived from an EMBL/GenBank/DDBJ whole genome shotgun (WGS) entry which is preliminary data.</text>
</comment>
<name>A0AAV1LSY5_9NEOP</name>
<feature type="domain" description="Transposable element P transposase-like GTP-binding insertion" evidence="2">
    <location>
        <begin position="301"/>
        <end position="415"/>
    </location>
</feature>
<feature type="domain" description="Transposable element P transposase-like RNase H" evidence="1">
    <location>
        <begin position="140"/>
        <end position="266"/>
    </location>
</feature>
<evidence type="ECO:0000259" key="2">
    <source>
        <dbReference type="Pfam" id="PF21788"/>
    </source>
</evidence>
<dbReference type="PANTHER" id="PTHR47577:SF2">
    <property type="entry name" value="THAP DOMAIN CONTAINING 9"/>
    <property type="match status" value="1"/>
</dbReference>